<dbReference type="Proteomes" id="UP000315295">
    <property type="component" value="Unassembled WGS sequence"/>
</dbReference>
<dbReference type="EMBL" id="VIEB01000621">
    <property type="protein sequence ID" value="TQD84745.1"/>
    <property type="molecule type" value="Genomic_DNA"/>
</dbReference>
<comment type="caution">
    <text evidence="2">The sequence shown here is derived from an EMBL/GenBank/DDBJ whole genome shotgun (WGS) entry which is preliminary data.</text>
</comment>
<keyword evidence="1" id="KW-0472">Membrane</keyword>
<sequence length="63" mass="7015">MSTTQDYHTLLQIVRDRGLGFPAVFSFILGIADIFTKGLHSPIFLTHCRHLHLVGPDQSQIPG</sequence>
<evidence type="ECO:0000313" key="2">
    <source>
        <dbReference type="EMBL" id="TQD84745.1"/>
    </source>
</evidence>
<organism evidence="2 3">
    <name type="scientific">Malus baccata</name>
    <name type="common">Siberian crab apple</name>
    <name type="synonym">Pyrus baccata</name>
    <dbReference type="NCBI Taxonomy" id="106549"/>
    <lineage>
        <taxon>Eukaryota</taxon>
        <taxon>Viridiplantae</taxon>
        <taxon>Streptophyta</taxon>
        <taxon>Embryophyta</taxon>
        <taxon>Tracheophyta</taxon>
        <taxon>Spermatophyta</taxon>
        <taxon>Magnoliopsida</taxon>
        <taxon>eudicotyledons</taxon>
        <taxon>Gunneridae</taxon>
        <taxon>Pentapetalae</taxon>
        <taxon>rosids</taxon>
        <taxon>fabids</taxon>
        <taxon>Rosales</taxon>
        <taxon>Rosaceae</taxon>
        <taxon>Amygdaloideae</taxon>
        <taxon>Maleae</taxon>
        <taxon>Malus</taxon>
    </lineage>
</organism>
<accession>A0A540LE41</accession>
<evidence type="ECO:0000256" key="1">
    <source>
        <dbReference type="SAM" id="Phobius"/>
    </source>
</evidence>
<name>A0A540LE41_MALBA</name>
<evidence type="ECO:0000313" key="3">
    <source>
        <dbReference type="Proteomes" id="UP000315295"/>
    </source>
</evidence>
<gene>
    <name evidence="2" type="ORF">C1H46_029671</name>
</gene>
<keyword evidence="3" id="KW-1185">Reference proteome</keyword>
<reference evidence="2 3" key="1">
    <citation type="journal article" date="2019" name="G3 (Bethesda)">
        <title>Sequencing of a Wild Apple (Malus baccata) Genome Unravels the Differences Between Cultivated and Wild Apple Species Regarding Disease Resistance and Cold Tolerance.</title>
        <authorList>
            <person name="Chen X."/>
        </authorList>
    </citation>
    <scope>NUCLEOTIDE SEQUENCE [LARGE SCALE GENOMIC DNA]</scope>
    <source>
        <strain evidence="3">cv. Shandingzi</strain>
        <tissue evidence="2">Leaves</tissue>
    </source>
</reference>
<feature type="transmembrane region" description="Helical" evidence="1">
    <location>
        <begin position="20"/>
        <end position="39"/>
    </location>
</feature>
<dbReference type="AlphaFoldDB" id="A0A540LE41"/>
<keyword evidence="1" id="KW-1133">Transmembrane helix</keyword>
<keyword evidence="1" id="KW-0812">Transmembrane</keyword>
<proteinExistence type="predicted"/>
<protein>
    <submittedName>
        <fullName evidence="2">Uncharacterized protein</fullName>
    </submittedName>
</protein>